<reference evidence="1 2" key="1">
    <citation type="journal article" date="2021" name="Sci. Rep.">
        <title>The distribution of antibiotic resistance genes in chicken gut microbiota commensals.</title>
        <authorList>
            <person name="Juricova H."/>
            <person name="Matiasovicova J."/>
            <person name="Kubasova T."/>
            <person name="Cejkova D."/>
            <person name="Rychlik I."/>
        </authorList>
    </citation>
    <scope>NUCLEOTIDE SEQUENCE [LARGE SCALE GENOMIC DNA]</scope>
    <source>
        <strain evidence="1 2">An537</strain>
    </source>
</reference>
<dbReference type="RefSeq" id="WP_205087165.1">
    <property type="nucleotide sequence ID" value="NZ_JACJLA010000001.1"/>
</dbReference>
<comment type="caution">
    <text evidence="1">The sequence shown here is derived from an EMBL/GenBank/DDBJ whole genome shotgun (WGS) entry which is preliminary data.</text>
</comment>
<organism evidence="1 2">
    <name type="scientific">Veillonella magna</name>
    <dbReference type="NCBI Taxonomy" id="464322"/>
    <lineage>
        <taxon>Bacteria</taxon>
        <taxon>Bacillati</taxon>
        <taxon>Bacillota</taxon>
        <taxon>Negativicutes</taxon>
        <taxon>Veillonellales</taxon>
        <taxon>Veillonellaceae</taxon>
        <taxon>Veillonella</taxon>
    </lineage>
</organism>
<keyword evidence="2" id="KW-1185">Reference proteome</keyword>
<evidence type="ECO:0000313" key="1">
    <source>
        <dbReference type="EMBL" id="MBM6911847.1"/>
    </source>
</evidence>
<evidence type="ECO:0000313" key="2">
    <source>
        <dbReference type="Proteomes" id="UP000707138"/>
    </source>
</evidence>
<sequence>MEKFAKSTSHTCGRCGGKGTLQYFFTVKKGAMDGVGWAYQCEQCGESTDIHETQVDAENEWLAMYPELFS</sequence>
<name>A0ABS2GEY8_9FIRM</name>
<dbReference type="Proteomes" id="UP000707138">
    <property type="component" value="Unassembled WGS sequence"/>
</dbReference>
<proteinExistence type="predicted"/>
<dbReference type="EMBL" id="JACJLA010000001">
    <property type="protein sequence ID" value="MBM6911847.1"/>
    <property type="molecule type" value="Genomic_DNA"/>
</dbReference>
<protein>
    <submittedName>
        <fullName evidence="1">Uncharacterized protein</fullName>
    </submittedName>
</protein>
<gene>
    <name evidence="1" type="ORF">H6A01_00715</name>
</gene>
<accession>A0ABS2GEY8</accession>